<dbReference type="CDD" id="cd04301">
    <property type="entry name" value="NAT_SF"/>
    <property type="match status" value="1"/>
</dbReference>
<dbReference type="InterPro" id="IPR000182">
    <property type="entry name" value="GNAT_dom"/>
</dbReference>
<keyword evidence="1" id="KW-0808">Transferase</keyword>
<keyword evidence="2" id="KW-0012">Acyltransferase</keyword>
<dbReference type="InterPro" id="IPR016181">
    <property type="entry name" value="Acyl_CoA_acyltransferase"/>
</dbReference>
<gene>
    <name evidence="4" type="ORF">GC097_00595</name>
</gene>
<evidence type="ECO:0000256" key="2">
    <source>
        <dbReference type="ARBA" id="ARBA00023315"/>
    </source>
</evidence>
<protein>
    <submittedName>
        <fullName evidence="4">GNAT family N-acetyltransferase</fullName>
    </submittedName>
</protein>
<accession>A0ABX1ZF78</accession>
<dbReference type="SUPFAM" id="SSF55729">
    <property type="entry name" value="Acyl-CoA N-acyltransferases (Nat)"/>
    <property type="match status" value="1"/>
</dbReference>
<evidence type="ECO:0000313" key="4">
    <source>
        <dbReference type="EMBL" id="NOU98525.1"/>
    </source>
</evidence>
<comment type="caution">
    <text evidence="4">The sequence shown here is derived from an EMBL/GenBank/DDBJ whole genome shotgun (WGS) entry which is preliminary data.</text>
</comment>
<evidence type="ECO:0000259" key="3">
    <source>
        <dbReference type="PROSITE" id="PS51186"/>
    </source>
</evidence>
<dbReference type="PANTHER" id="PTHR43420:SF31">
    <property type="entry name" value="ACETYLTRANSFERASE"/>
    <property type="match status" value="1"/>
</dbReference>
<dbReference type="Gene3D" id="3.40.630.30">
    <property type="match status" value="1"/>
</dbReference>
<dbReference type="RefSeq" id="WP_171681417.1">
    <property type="nucleotide sequence ID" value="NZ_WHNZ01000007.1"/>
</dbReference>
<dbReference type="EMBL" id="WHNZ01000007">
    <property type="protein sequence ID" value="NOU98525.1"/>
    <property type="molecule type" value="Genomic_DNA"/>
</dbReference>
<dbReference type="InterPro" id="IPR050680">
    <property type="entry name" value="YpeA/RimI_acetyltransf"/>
</dbReference>
<dbReference type="PROSITE" id="PS51186">
    <property type="entry name" value="GNAT"/>
    <property type="match status" value="1"/>
</dbReference>
<evidence type="ECO:0000313" key="5">
    <source>
        <dbReference type="Proteomes" id="UP000618579"/>
    </source>
</evidence>
<organism evidence="4 5">
    <name type="scientific">Paenibacillus planticolens</name>
    <dbReference type="NCBI Taxonomy" id="2654976"/>
    <lineage>
        <taxon>Bacteria</taxon>
        <taxon>Bacillati</taxon>
        <taxon>Bacillota</taxon>
        <taxon>Bacilli</taxon>
        <taxon>Bacillales</taxon>
        <taxon>Paenibacillaceae</taxon>
        <taxon>Paenibacillus</taxon>
    </lineage>
</organism>
<dbReference type="Proteomes" id="UP000618579">
    <property type="component" value="Unassembled WGS sequence"/>
</dbReference>
<keyword evidence="5" id="KW-1185">Reference proteome</keyword>
<dbReference type="Pfam" id="PF13527">
    <property type="entry name" value="Acetyltransf_9"/>
    <property type="match status" value="1"/>
</dbReference>
<evidence type="ECO:0000256" key="1">
    <source>
        <dbReference type="ARBA" id="ARBA00022679"/>
    </source>
</evidence>
<name>A0ABX1ZF78_9BACL</name>
<dbReference type="PANTHER" id="PTHR43420">
    <property type="entry name" value="ACETYLTRANSFERASE"/>
    <property type="match status" value="1"/>
</dbReference>
<proteinExistence type="predicted"/>
<sequence length="294" mass="34696">MEELKFFTDYKNNETLRKSFFELADRTFGLKFESWYQKGFWDEQRYIPFSYVDGDVVIANVSVNILDFIMNDEKKKAIQIGTVMTHPDYRKRGLSASLMNKVLEEYENKYDFMYLFANKAVLDFYPKFGFNAVEENIFSMKITPNQCADKGVKRLNGKLTDELDFIYNFSSKRIPISQRFGTDHSQGIFMYYCLNVFSDDIYYLEEEDVIVIYIKENNQIDIFDIISRKEFNIQDILKKIAGNEIERVVFHFTPDYPNINTESNSYQGSEVLFVKINGENHFPPHFKHPITSQA</sequence>
<reference evidence="4 5" key="1">
    <citation type="submission" date="2019-10" db="EMBL/GenBank/DDBJ databases">
        <title>Description of Paenibacillus pedi sp. nov.</title>
        <authorList>
            <person name="Carlier A."/>
            <person name="Qi S."/>
        </authorList>
    </citation>
    <scope>NUCLEOTIDE SEQUENCE [LARGE SCALE GENOMIC DNA]</scope>
    <source>
        <strain evidence="4 5">LMG 31457</strain>
    </source>
</reference>
<feature type="domain" description="N-acetyltransferase" evidence="3">
    <location>
        <begin position="8"/>
        <end position="145"/>
    </location>
</feature>